<dbReference type="InterPro" id="IPR003607">
    <property type="entry name" value="HD/PDEase_dom"/>
</dbReference>
<proteinExistence type="predicted"/>
<evidence type="ECO:0000313" key="2">
    <source>
        <dbReference type="EMBL" id="PCO05058.1"/>
    </source>
</evidence>
<reference evidence="2" key="1">
    <citation type="submission" date="2017-08" db="EMBL/GenBank/DDBJ databases">
        <title>Microbulbifer marisrubri sp. nov., a halophilic alphaproteobacterium isolated from marine sediment of the Yellow Sea, China.</title>
        <authorList>
            <person name="Zhang G."/>
            <person name="Xiong Q."/>
        </authorList>
    </citation>
    <scope>NUCLEOTIDE SEQUENCE [LARGE SCALE GENOMIC DNA]</scope>
    <source>
        <strain evidence="2">WRN-8</strain>
    </source>
</reference>
<dbReference type="Pfam" id="PF13487">
    <property type="entry name" value="HD_5"/>
    <property type="match status" value="1"/>
</dbReference>
<accession>A0ABX4HZT1</accession>
<evidence type="ECO:0000313" key="3">
    <source>
        <dbReference type="Proteomes" id="UP000218427"/>
    </source>
</evidence>
<dbReference type="InterPro" id="IPR037522">
    <property type="entry name" value="HD_GYP_dom"/>
</dbReference>
<dbReference type="PANTHER" id="PTHR43155:SF2">
    <property type="entry name" value="CYCLIC DI-GMP PHOSPHODIESTERASE PA4108"/>
    <property type="match status" value="1"/>
</dbReference>
<dbReference type="EMBL" id="LRFG02000003">
    <property type="protein sequence ID" value="PCO05058.1"/>
    <property type="molecule type" value="Genomic_DNA"/>
</dbReference>
<sequence>MAIEQAKVYVEDLQRGMFVSRLDRPWTRTPFALQGFYIRDLEEIRQLQKYCRYVYVDVVKTVGDVGVKLRRISQSAAATAEKPRGVRSSRGPATPALIPCRPVQVQRDAYPQPVPARKEAAKAEKLYREIAQGLDAVGSLIGEQRALPLRKIQGAMEQLVDSMLRSPDASAWLARIQEKDEHTYRHSIRAGIWAVLFGRHIGLRRQDLIRLGLAALLKDVGKLLLDDEVLQAVERNPRQELEYRKFVGHSVELLSRDPQLDPEVVKIVQCHRERHDGSGYPAGLRGDKIPVLARMCGIVTFYDEATNPRGARFPVAPSRAVAELYDLRGICYQEQLVVEFIQAIGLYPTGTQVELSTGEVAVVLEQTYRRRLKPKVMVVLDRDKQQLPEPRLLDLAADDDRKERLVERGKLTPGDKISIVKDLEPSRFPEVDVAAVRDAYLFSRSGLPSFFSRLFG</sequence>
<evidence type="ECO:0000259" key="1">
    <source>
        <dbReference type="PROSITE" id="PS51832"/>
    </source>
</evidence>
<dbReference type="CDD" id="cd00077">
    <property type="entry name" value="HDc"/>
    <property type="match status" value="1"/>
</dbReference>
<dbReference type="InterPro" id="IPR021812">
    <property type="entry name" value="DUF3391"/>
</dbReference>
<dbReference type="RefSeq" id="WP_067084359.1">
    <property type="nucleotide sequence ID" value="NZ_LRFG02000003.1"/>
</dbReference>
<gene>
    <name evidence="2" type="ORF">AWR36_010015</name>
</gene>
<dbReference type="PROSITE" id="PS51832">
    <property type="entry name" value="HD_GYP"/>
    <property type="match status" value="1"/>
</dbReference>
<dbReference type="Pfam" id="PF11871">
    <property type="entry name" value="DUF3391"/>
    <property type="match status" value="1"/>
</dbReference>
<dbReference type="Proteomes" id="UP000218427">
    <property type="component" value="Unassembled WGS sequence"/>
</dbReference>
<dbReference type="SUPFAM" id="SSF109604">
    <property type="entry name" value="HD-domain/PDEase-like"/>
    <property type="match status" value="1"/>
</dbReference>
<dbReference type="Gene3D" id="1.10.3210.10">
    <property type="entry name" value="Hypothetical protein af1432"/>
    <property type="match status" value="1"/>
</dbReference>
<feature type="domain" description="HD-GYP" evidence="1">
    <location>
        <begin position="161"/>
        <end position="356"/>
    </location>
</feature>
<protein>
    <submittedName>
        <fullName evidence="2">Diguanylate cyclase</fullName>
    </submittedName>
</protein>
<comment type="caution">
    <text evidence="2">The sequence shown here is derived from an EMBL/GenBank/DDBJ whole genome shotgun (WGS) entry which is preliminary data.</text>
</comment>
<keyword evidence="3" id="KW-1185">Reference proteome</keyword>
<dbReference type="PANTHER" id="PTHR43155">
    <property type="entry name" value="CYCLIC DI-GMP PHOSPHODIESTERASE PA4108-RELATED"/>
    <property type="match status" value="1"/>
</dbReference>
<name>A0ABX4HZT1_9GAMM</name>
<organism evidence="2 3">
    <name type="scientific">Microbulbifer flavimaris</name>
    <dbReference type="NCBI Taxonomy" id="1781068"/>
    <lineage>
        <taxon>Bacteria</taxon>
        <taxon>Pseudomonadati</taxon>
        <taxon>Pseudomonadota</taxon>
        <taxon>Gammaproteobacteria</taxon>
        <taxon>Cellvibrionales</taxon>
        <taxon>Microbulbiferaceae</taxon>
        <taxon>Microbulbifer</taxon>
    </lineage>
</organism>